<dbReference type="CDD" id="cd13877">
    <property type="entry name" value="CuRO_2_Fet3p_like"/>
    <property type="match status" value="1"/>
</dbReference>
<evidence type="ECO:0000313" key="12">
    <source>
        <dbReference type="EMBL" id="KAL1849908.1"/>
    </source>
</evidence>
<dbReference type="InterPro" id="IPR044130">
    <property type="entry name" value="CuRO_2_Fet3-like"/>
</dbReference>
<evidence type="ECO:0000313" key="13">
    <source>
        <dbReference type="Proteomes" id="UP001583177"/>
    </source>
</evidence>
<dbReference type="InterPro" id="IPR011707">
    <property type="entry name" value="Cu-oxidase-like_N"/>
</dbReference>
<dbReference type="InterPro" id="IPR002355">
    <property type="entry name" value="Cu_oxidase_Cu_BS"/>
</dbReference>
<evidence type="ECO:0000256" key="8">
    <source>
        <dbReference type="SAM" id="SignalP"/>
    </source>
</evidence>
<protein>
    <recommendedName>
        <fullName evidence="14">Multicopper oxidase</fullName>
    </recommendedName>
</protein>
<organism evidence="12 13">
    <name type="scientific">Diaporthe australafricana</name>
    <dbReference type="NCBI Taxonomy" id="127596"/>
    <lineage>
        <taxon>Eukaryota</taxon>
        <taxon>Fungi</taxon>
        <taxon>Dikarya</taxon>
        <taxon>Ascomycota</taxon>
        <taxon>Pezizomycotina</taxon>
        <taxon>Sordariomycetes</taxon>
        <taxon>Sordariomycetidae</taxon>
        <taxon>Diaporthales</taxon>
        <taxon>Diaporthaceae</taxon>
        <taxon>Diaporthe</taxon>
    </lineage>
</organism>
<comment type="similarity">
    <text evidence="1">Belongs to the multicopper oxidase family.</text>
</comment>
<reference evidence="12 13" key="1">
    <citation type="journal article" date="2024" name="IMA Fungus">
        <title>IMA Genome - F19 : A genome assembly and annotation guide to empower mycologists, including annotated draft genome sequences of Ceratocystis pirilliformis, Diaporthe australafricana, Fusarium ophioides, Paecilomyces lecythidis, and Sporothrix stenoceras.</title>
        <authorList>
            <person name="Aylward J."/>
            <person name="Wilson A.M."/>
            <person name="Visagie C.M."/>
            <person name="Spraker J."/>
            <person name="Barnes I."/>
            <person name="Buitendag C."/>
            <person name="Ceriani C."/>
            <person name="Del Mar Angel L."/>
            <person name="du Plessis D."/>
            <person name="Fuchs T."/>
            <person name="Gasser K."/>
            <person name="Kramer D."/>
            <person name="Li W."/>
            <person name="Munsamy K."/>
            <person name="Piso A."/>
            <person name="Price J.L."/>
            <person name="Sonnekus B."/>
            <person name="Thomas C."/>
            <person name="van der Nest A."/>
            <person name="van Dijk A."/>
            <person name="van Heerden A."/>
            <person name="van Vuuren N."/>
            <person name="Yilmaz N."/>
            <person name="Duong T.A."/>
            <person name="van der Merwe N.A."/>
            <person name="Wingfield M.J."/>
            <person name="Wingfield B.D."/>
        </authorList>
    </citation>
    <scope>NUCLEOTIDE SEQUENCE [LARGE SCALE GENOMIC DNA]</scope>
    <source>
        <strain evidence="12 13">CMW 18300</strain>
    </source>
</reference>
<dbReference type="EMBL" id="JAWRVE010000193">
    <property type="protein sequence ID" value="KAL1849908.1"/>
    <property type="molecule type" value="Genomic_DNA"/>
</dbReference>
<keyword evidence="7" id="KW-1133">Transmembrane helix</keyword>
<dbReference type="InterPro" id="IPR011706">
    <property type="entry name" value="Cu-oxidase_C"/>
</dbReference>
<evidence type="ECO:0000256" key="4">
    <source>
        <dbReference type="ARBA" id="ARBA00023002"/>
    </source>
</evidence>
<keyword evidence="7" id="KW-0812">Transmembrane</keyword>
<evidence type="ECO:0000256" key="6">
    <source>
        <dbReference type="SAM" id="MobiDB-lite"/>
    </source>
</evidence>
<keyword evidence="13" id="KW-1185">Reference proteome</keyword>
<keyword evidence="5" id="KW-0186">Copper</keyword>
<feature type="domain" description="Plastocyanin-like" evidence="10">
    <location>
        <begin position="365"/>
        <end position="499"/>
    </location>
</feature>
<evidence type="ECO:0000256" key="3">
    <source>
        <dbReference type="ARBA" id="ARBA00022729"/>
    </source>
</evidence>
<feature type="chain" id="PRO_5046027888" description="Multicopper oxidase" evidence="8">
    <location>
        <begin position="24"/>
        <end position="630"/>
    </location>
</feature>
<dbReference type="Gene3D" id="2.60.40.420">
    <property type="entry name" value="Cupredoxins - blue copper proteins"/>
    <property type="match status" value="3"/>
</dbReference>
<dbReference type="InterPro" id="IPR033138">
    <property type="entry name" value="Cu_oxidase_CS"/>
</dbReference>
<evidence type="ECO:0000256" key="7">
    <source>
        <dbReference type="SAM" id="Phobius"/>
    </source>
</evidence>
<evidence type="ECO:0008006" key="14">
    <source>
        <dbReference type="Google" id="ProtNLM"/>
    </source>
</evidence>
<dbReference type="SUPFAM" id="SSF49503">
    <property type="entry name" value="Cupredoxins"/>
    <property type="match status" value="3"/>
</dbReference>
<keyword evidence="3 8" id="KW-0732">Signal</keyword>
<feature type="region of interest" description="Disordered" evidence="6">
    <location>
        <begin position="601"/>
        <end position="630"/>
    </location>
</feature>
<dbReference type="PANTHER" id="PTHR11709:SF361">
    <property type="entry name" value="IRON TRANSPORT MULTICOPPER OXIDASE FET3"/>
    <property type="match status" value="1"/>
</dbReference>
<accession>A0ABR3W0B1</accession>
<evidence type="ECO:0000256" key="2">
    <source>
        <dbReference type="ARBA" id="ARBA00022723"/>
    </source>
</evidence>
<keyword evidence="7" id="KW-0472">Membrane</keyword>
<dbReference type="Pfam" id="PF07732">
    <property type="entry name" value="Cu-oxidase_3"/>
    <property type="match status" value="1"/>
</dbReference>
<feature type="domain" description="Plastocyanin-like" evidence="9">
    <location>
        <begin position="158"/>
        <end position="304"/>
    </location>
</feature>
<dbReference type="Proteomes" id="UP001583177">
    <property type="component" value="Unassembled WGS sequence"/>
</dbReference>
<dbReference type="CDD" id="cd13899">
    <property type="entry name" value="CuRO_3_Fet3p"/>
    <property type="match status" value="1"/>
</dbReference>
<evidence type="ECO:0000256" key="1">
    <source>
        <dbReference type="ARBA" id="ARBA00010609"/>
    </source>
</evidence>
<keyword evidence="4" id="KW-0560">Oxidoreductase</keyword>
<feature type="transmembrane region" description="Helical" evidence="7">
    <location>
        <begin position="558"/>
        <end position="580"/>
    </location>
</feature>
<feature type="signal peptide" evidence="8">
    <location>
        <begin position="1"/>
        <end position="23"/>
    </location>
</feature>
<evidence type="ECO:0000256" key="5">
    <source>
        <dbReference type="ARBA" id="ARBA00023008"/>
    </source>
</evidence>
<evidence type="ECO:0000259" key="9">
    <source>
        <dbReference type="Pfam" id="PF00394"/>
    </source>
</evidence>
<dbReference type="InterPro" id="IPR001117">
    <property type="entry name" value="Cu-oxidase_2nd"/>
</dbReference>
<sequence length="630" mass="68197">MAFPTPSRMTALAALSLFAVVQTATVTCDFEIGWVTANPDGAFDRPTIGINGQWPIPQITANVGDQVVVNVLNSLGNQSTSLHFHGLYMNGSTHMDGPAGVTQCAIQPGSRFTYNFTINQPGTYWYHSHVKGQYPDGLRGPLIIHDPDSPFNGQYDEELVLTVSDWYHDEMPGLIEGFISKNNPTGAEPVPKNALFNETQNLTVSVEPGKTYLFRMINIGAFAGQYVWFEGHNISIVEVDGIYTQPAVADRIYLSAAQRCSFLLTARNDTSANFPFVASMDTDLFDTLPDDLNWNVTGWLSYDSSKPMPDPALVDEFNEFDDFTLVPYDNQTILGAPDHQIELEVIMDNLGDGANYAFFNNITYKSPKVPTLYTALSSGETANNVQIYGSHTHSFVLQKGEVVQIVVDNDDTGKHPFHLHGHNFQAVYRSEENAGFFADSNVTEADFAQVPMRRDTFVLYPQGNIVLRFRADNPGIWLFHCHIEWHVESGLMATMVEAPLDLQQSLTVPQGHYDACAAASPAMPTVGNAAGNTVDLLDLSGEPSPPARLPDGFTARGIVALVFSCISGVLGVAVVAWYGLSHDPTPAKTAGASGVFQQGAGNTAAANDGNGTRVEEVTAVSGGGAGAGRR</sequence>
<dbReference type="InterPro" id="IPR008972">
    <property type="entry name" value="Cupredoxin"/>
</dbReference>
<gene>
    <name evidence="12" type="ORF">Daus18300_013103</name>
</gene>
<name>A0ABR3W0B1_9PEZI</name>
<dbReference type="PROSITE" id="PS00080">
    <property type="entry name" value="MULTICOPPER_OXIDASE2"/>
    <property type="match status" value="1"/>
</dbReference>
<dbReference type="PANTHER" id="PTHR11709">
    <property type="entry name" value="MULTI-COPPER OXIDASE"/>
    <property type="match status" value="1"/>
</dbReference>
<evidence type="ECO:0000259" key="10">
    <source>
        <dbReference type="Pfam" id="PF07731"/>
    </source>
</evidence>
<dbReference type="CDD" id="cd13851">
    <property type="entry name" value="CuRO_1_Fet3p"/>
    <property type="match status" value="1"/>
</dbReference>
<feature type="domain" description="Plastocyanin-like" evidence="11">
    <location>
        <begin position="32"/>
        <end position="148"/>
    </location>
</feature>
<dbReference type="Pfam" id="PF00394">
    <property type="entry name" value="Cu-oxidase"/>
    <property type="match status" value="1"/>
</dbReference>
<feature type="compositionally biased region" description="Low complexity" evidence="6">
    <location>
        <begin position="601"/>
        <end position="612"/>
    </location>
</feature>
<dbReference type="Pfam" id="PF07731">
    <property type="entry name" value="Cu-oxidase_2"/>
    <property type="match status" value="1"/>
</dbReference>
<feature type="compositionally biased region" description="Gly residues" evidence="6">
    <location>
        <begin position="621"/>
        <end position="630"/>
    </location>
</feature>
<dbReference type="InterPro" id="IPR045087">
    <property type="entry name" value="Cu-oxidase_fam"/>
</dbReference>
<proteinExistence type="inferred from homology"/>
<evidence type="ECO:0000259" key="11">
    <source>
        <dbReference type="Pfam" id="PF07732"/>
    </source>
</evidence>
<keyword evidence="2" id="KW-0479">Metal-binding</keyword>
<dbReference type="PROSITE" id="PS00079">
    <property type="entry name" value="MULTICOPPER_OXIDASE1"/>
    <property type="match status" value="1"/>
</dbReference>
<comment type="caution">
    <text evidence="12">The sequence shown here is derived from an EMBL/GenBank/DDBJ whole genome shotgun (WGS) entry which is preliminary data.</text>
</comment>